<protein>
    <submittedName>
        <fullName evidence="2">Uncharacterized protein</fullName>
    </submittedName>
</protein>
<proteinExistence type="predicted"/>
<dbReference type="AlphaFoldDB" id="A0A2S8F7I9"/>
<keyword evidence="1" id="KW-0175">Coiled coil</keyword>
<dbReference type="OrthoDB" id="285256at2"/>
<dbReference type="EMBL" id="PUIB01000025">
    <property type="protein sequence ID" value="PQO28113.1"/>
    <property type="molecule type" value="Genomic_DNA"/>
</dbReference>
<gene>
    <name evidence="2" type="ORF">C5Y98_24715</name>
</gene>
<dbReference type="Proteomes" id="UP000239388">
    <property type="component" value="Unassembled WGS sequence"/>
</dbReference>
<comment type="caution">
    <text evidence="2">The sequence shown here is derived from an EMBL/GenBank/DDBJ whole genome shotgun (WGS) entry which is preliminary data.</text>
</comment>
<sequence length="196" mass="22412">MNVPTIEMDREQAKEKLKAYRRELHHGADEVFKAAAQGYEALAKGLKLIDIGQAITQGGTFPDQFPHLAIARADRQVVKCELRRGRTTFDASREGRGSILIVQIANDYGNIWETKYTRIPIVPADVMQELRAMNRSVDLRRYHILWEVEAWYDRNPIEPPVDPFLLLHIGGSLYAVLAEWDLTELERSVMRGLVGR</sequence>
<name>A0A2S8F7I9_9BACT</name>
<evidence type="ECO:0000313" key="3">
    <source>
        <dbReference type="Proteomes" id="UP000239388"/>
    </source>
</evidence>
<dbReference type="RefSeq" id="WP_105358395.1">
    <property type="nucleotide sequence ID" value="NZ_PUIB01000025.1"/>
</dbReference>
<evidence type="ECO:0000256" key="1">
    <source>
        <dbReference type="SAM" id="Coils"/>
    </source>
</evidence>
<evidence type="ECO:0000313" key="2">
    <source>
        <dbReference type="EMBL" id="PQO28113.1"/>
    </source>
</evidence>
<feature type="coiled-coil region" evidence="1">
    <location>
        <begin position="3"/>
        <end position="30"/>
    </location>
</feature>
<organism evidence="2 3">
    <name type="scientific">Blastopirellula marina</name>
    <dbReference type="NCBI Taxonomy" id="124"/>
    <lineage>
        <taxon>Bacteria</taxon>
        <taxon>Pseudomonadati</taxon>
        <taxon>Planctomycetota</taxon>
        <taxon>Planctomycetia</taxon>
        <taxon>Pirellulales</taxon>
        <taxon>Pirellulaceae</taxon>
        <taxon>Blastopirellula</taxon>
    </lineage>
</organism>
<accession>A0A2S8F7I9</accession>
<reference evidence="2 3" key="1">
    <citation type="submission" date="2018-02" db="EMBL/GenBank/DDBJ databases">
        <title>Comparative genomes isolates from brazilian mangrove.</title>
        <authorList>
            <person name="Araujo J.E."/>
            <person name="Taketani R.G."/>
            <person name="Silva M.C.P."/>
            <person name="Loureco M.V."/>
            <person name="Andreote F.D."/>
        </authorList>
    </citation>
    <scope>NUCLEOTIDE SEQUENCE [LARGE SCALE GENOMIC DNA]</scope>
    <source>
        <strain evidence="2 3">NAP PRIS-MGV</strain>
    </source>
</reference>